<dbReference type="InterPro" id="IPR043519">
    <property type="entry name" value="NT_sf"/>
</dbReference>
<sequence length="326" mass="38316">MNKSEHLDSVIKTHQITKEEKLLNKFRERNKEVKDDLFEHYKGSIYNPFNSGSYAKNTAINTKFDFDLIAPFKRYAFGTKGTLKEMYEDVYDFLYEKYKDVAKVKKQKVSIGIEFYADSENDIVKIDVTPGRELNEKQYIEDSKLNLYVYSRYGKFDAGSERIQTNIQAQIDSIRNRATTEKDSIRKIIRLLKVWKKTKFDYPTKSYFLELITIKAFDNKTIAGNLWDKLKTVLEYIKDEVTKDSFTLKDKGNSSNDLADTLTESEKRTLSNDMKNILDRIEENDENIKTYFPENAKFKEDKKEENKYQVKGSGFFTIPPKNERFG</sequence>
<keyword evidence="2" id="KW-1185">Reference proteome</keyword>
<protein>
    <recommendedName>
        <fullName evidence="3">Nucleotidyltransferase</fullName>
    </recommendedName>
</protein>
<name>A0A916YD04_9BACT</name>
<accession>A0A916YD04</accession>
<proteinExistence type="predicted"/>
<gene>
    <name evidence="1" type="ORF">GCM10011514_00980</name>
</gene>
<evidence type="ECO:0000313" key="2">
    <source>
        <dbReference type="Proteomes" id="UP000609064"/>
    </source>
</evidence>
<dbReference type="RefSeq" id="WP_188763560.1">
    <property type="nucleotide sequence ID" value="NZ_BMKK01000001.1"/>
</dbReference>
<reference evidence="1" key="2">
    <citation type="submission" date="2020-09" db="EMBL/GenBank/DDBJ databases">
        <authorList>
            <person name="Sun Q."/>
            <person name="Zhou Y."/>
        </authorList>
    </citation>
    <scope>NUCLEOTIDE SEQUENCE</scope>
    <source>
        <strain evidence="1">CGMCC 1.15958</strain>
    </source>
</reference>
<comment type="caution">
    <text evidence="1">The sequence shown here is derived from an EMBL/GenBank/DDBJ whole genome shotgun (WGS) entry which is preliminary data.</text>
</comment>
<dbReference type="EMBL" id="BMKK01000001">
    <property type="protein sequence ID" value="GGD40711.1"/>
    <property type="molecule type" value="Genomic_DNA"/>
</dbReference>
<dbReference type="Proteomes" id="UP000609064">
    <property type="component" value="Unassembled WGS sequence"/>
</dbReference>
<dbReference type="AlphaFoldDB" id="A0A916YD04"/>
<dbReference type="Gene3D" id="1.10.1410.20">
    <property type="entry name" value="2'-5'-oligoadenylate synthetase 1, domain 2"/>
    <property type="match status" value="1"/>
</dbReference>
<dbReference type="Gene3D" id="3.30.460.10">
    <property type="entry name" value="Beta Polymerase, domain 2"/>
    <property type="match status" value="1"/>
</dbReference>
<reference evidence="1" key="1">
    <citation type="journal article" date="2014" name="Int. J. Syst. Evol. Microbiol.">
        <title>Complete genome sequence of Corynebacterium casei LMG S-19264T (=DSM 44701T), isolated from a smear-ripened cheese.</title>
        <authorList>
            <consortium name="US DOE Joint Genome Institute (JGI-PGF)"/>
            <person name="Walter F."/>
            <person name="Albersmeier A."/>
            <person name="Kalinowski J."/>
            <person name="Ruckert C."/>
        </authorList>
    </citation>
    <scope>NUCLEOTIDE SEQUENCE</scope>
    <source>
        <strain evidence="1">CGMCC 1.15958</strain>
    </source>
</reference>
<organism evidence="1 2">
    <name type="scientific">Emticicia aquatilis</name>
    <dbReference type="NCBI Taxonomy" id="1537369"/>
    <lineage>
        <taxon>Bacteria</taxon>
        <taxon>Pseudomonadati</taxon>
        <taxon>Bacteroidota</taxon>
        <taxon>Cytophagia</taxon>
        <taxon>Cytophagales</taxon>
        <taxon>Leadbetterellaceae</taxon>
        <taxon>Emticicia</taxon>
    </lineage>
</organism>
<dbReference type="SUPFAM" id="SSF81301">
    <property type="entry name" value="Nucleotidyltransferase"/>
    <property type="match status" value="1"/>
</dbReference>
<evidence type="ECO:0000313" key="1">
    <source>
        <dbReference type="EMBL" id="GGD40711.1"/>
    </source>
</evidence>
<evidence type="ECO:0008006" key="3">
    <source>
        <dbReference type="Google" id="ProtNLM"/>
    </source>
</evidence>